<dbReference type="Proteomes" id="UP000030645">
    <property type="component" value="Unassembled WGS sequence"/>
</dbReference>
<gene>
    <name evidence="1" type="ORF">L484_020094</name>
</gene>
<sequence length="111" mass="12635">MIFSKKTSNTLQTSFVALSQDIHVKWSNERSVIPKARNCNQVQGLMDNSLETFLSNSSSEYFFPNTILQLKSALKDAIFALRSLVNELNEKANFFLPHGFKRTDFGTTKQL</sequence>
<keyword evidence="2" id="KW-1185">Reference proteome</keyword>
<reference evidence="2" key="1">
    <citation type="submission" date="2013-01" db="EMBL/GenBank/DDBJ databases">
        <title>Draft Genome Sequence of a Mulberry Tree, Morus notabilis C.K. Schneid.</title>
        <authorList>
            <person name="He N."/>
            <person name="Zhao S."/>
        </authorList>
    </citation>
    <scope>NUCLEOTIDE SEQUENCE</scope>
</reference>
<accession>W9RB69</accession>
<organism evidence="1 2">
    <name type="scientific">Morus notabilis</name>
    <dbReference type="NCBI Taxonomy" id="981085"/>
    <lineage>
        <taxon>Eukaryota</taxon>
        <taxon>Viridiplantae</taxon>
        <taxon>Streptophyta</taxon>
        <taxon>Embryophyta</taxon>
        <taxon>Tracheophyta</taxon>
        <taxon>Spermatophyta</taxon>
        <taxon>Magnoliopsida</taxon>
        <taxon>eudicotyledons</taxon>
        <taxon>Gunneridae</taxon>
        <taxon>Pentapetalae</taxon>
        <taxon>rosids</taxon>
        <taxon>fabids</taxon>
        <taxon>Rosales</taxon>
        <taxon>Moraceae</taxon>
        <taxon>Moreae</taxon>
        <taxon>Morus</taxon>
    </lineage>
</organism>
<proteinExistence type="predicted"/>
<protein>
    <submittedName>
        <fullName evidence="1">Uncharacterized protein</fullName>
    </submittedName>
</protein>
<evidence type="ECO:0000313" key="1">
    <source>
        <dbReference type="EMBL" id="EXB80836.1"/>
    </source>
</evidence>
<evidence type="ECO:0000313" key="2">
    <source>
        <dbReference type="Proteomes" id="UP000030645"/>
    </source>
</evidence>
<dbReference type="AlphaFoldDB" id="W9RB69"/>
<name>W9RB69_9ROSA</name>
<dbReference type="EMBL" id="KE344827">
    <property type="protein sequence ID" value="EXB80836.1"/>
    <property type="molecule type" value="Genomic_DNA"/>
</dbReference>